<sequence>MNLAAKKVWRDKNYPDRLAMYVSYAKLCKSYLDVADEESFKVCESEAKEAKFLGKGTLDDDQWKEANRMIEQIKKLIGDALHERELLEDSE</sequence>
<evidence type="ECO:0000313" key="1">
    <source>
        <dbReference type="EMBL" id="KHJ80245.1"/>
    </source>
</evidence>
<dbReference type="Proteomes" id="UP000053660">
    <property type="component" value="Unassembled WGS sequence"/>
</dbReference>
<name>A0A0B1SAL0_OESDE</name>
<dbReference type="AlphaFoldDB" id="A0A0B1SAL0"/>
<proteinExistence type="predicted"/>
<reference evidence="1 2" key="1">
    <citation type="submission" date="2014-03" db="EMBL/GenBank/DDBJ databases">
        <title>Draft genome of the hookworm Oesophagostomum dentatum.</title>
        <authorList>
            <person name="Mitreva M."/>
        </authorList>
    </citation>
    <scope>NUCLEOTIDE SEQUENCE [LARGE SCALE GENOMIC DNA]</scope>
    <source>
        <strain evidence="1 2">OD-Hann</strain>
    </source>
</reference>
<gene>
    <name evidence="1" type="ORF">OESDEN_20083</name>
</gene>
<protein>
    <submittedName>
        <fullName evidence="1">Uncharacterized protein</fullName>
    </submittedName>
</protein>
<evidence type="ECO:0000313" key="2">
    <source>
        <dbReference type="Proteomes" id="UP000053660"/>
    </source>
</evidence>
<keyword evidence="2" id="KW-1185">Reference proteome</keyword>
<dbReference type="OrthoDB" id="5814211at2759"/>
<dbReference type="PANTHER" id="PTHR38624:SF1">
    <property type="entry name" value="KIF-BINDING PROTEIN"/>
    <property type="match status" value="1"/>
</dbReference>
<dbReference type="EMBL" id="KN601344">
    <property type="protein sequence ID" value="KHJ80245.1"/>
    <property type="molecule type" value="Genomic_DNA"/>
</dbReference>
<accession>A0A0B1SAL0</accession>
<dbReference type="PANTHER" id="PTHR38624">
    <property type="entry name" value="PROTEIN CBG08397-RELATED"/>
    <property type="match status" value="1"/>
</dbReference>
<organism evidence="1 2">
    <name type="scientific">Oesophagostomum dentatum</name>
    <name type="common">Nodular worm</name>
    <dbReference type="NCBI Taxonomy" id="61180"/>
    <lineage>
        <taxon>Eukaryota</taxon>
        <taxon>Metazoa</taxon>
        <taxon>Ecdysozoa</taxon>
        <taxon>Nematoda</taxon>
        <taxon>Chromadorea</taxon>
        <taxon>Rhabditida</taxon>
        <taxon>Rhabditina</taxon>
        <taxon>Rhabditomorpha</taxon>
        <taxon>Strongyloidea</taxon>
        <taxon>Strongylidae</taxon>
        <taxon>Oesophagostomum</taxon>
    </lineage>
</organism>